<accession>A0ABW8TNG4</accession>
<dbReference type="Proteomes" id="UP001623592">
    <property type="component" value="Unassembled WGS sequence"/>
</dbReference>
<dbReference type="EMBL" id="JBJIAA010000018">
    <property type="protein sequence ID" value="MFL0252539.1"/>
    <property type="molecule type" value="Genomic_DNA"/>
</dbReference>
<proteinExistence type="predicted"/>
<reference evidence="1 2" key="1">
    <citation type="submission" date="2024-11" db="EMBL/GenBank/DDBJ databases">
        <authorList>
            <person name="Heng Y.C."/>
            <person name="Lim A.C.H."/>
            <person name="Lee J.K.Y."/>
            <person name="Kittelmann S."/>
        </authorList>
    </citation>
    <scope>NUCLEOTIDE SEQUENCE [LARGE SCALE GENOMIC DNA]</scope>
    <source>
        <strain evidence="1 2">WILCCON 0114</strain>
    </source>
</reference>
<evidence type="ECO:0000313" key="1">
    <source>
        <dbReference type="EMBL" id="MFL0252539.1"/>
    </source>
</evidence>
<dbReference type="InterPro" id="IPR025560">
    <property type="entry name" value="Imm22"/>
</dbReference>
<name>A0ABW8TNG4_9CLOT</name>
<dbReference type="Pfam" id="PF14112">
    <property type="entry name" value="DUF4284"/>
    <property type="match status" value="1"/>
</dbReference>
<evidence type="ECO:0000313" key="2">
    <source>
        <dbReference type="Proteomes" id="UP001623592"/>
    </source>
</evidence>
<sequence length="130" mass="15284">MEKNGVVSLWLGNIETEEFLKNYVDLRYTDNGDWEASQFLNDFNIDMDDIEEDFIEKVLYTEANDDVDKLLSGCSYEDIVIPNIKKIIINKLEDKFNAVILVYNFEYNGEESFINNEVYKMKYIGSVQYT</sequence>
<protein>
    <submittedName>
        <fullName evidence="1">Immunity 22 family protein</fullName>
    </submittedName>
</protein>
<organism evidence="1 2">
    <name type="scientific">Clostridium neuense</name>
    <dbReference type="NCBI Taxonomy" id="1728934"/>
    <lineage>
        <taxon>Bacteria</taxon>
        <taxon>Bacillati</taxon>
        <taxon>Bacillota</taxon>
        <taxon>Clostridia</taxon>
        <taxon>Eubacteriales</taxon>
        <taxon>Clostridiaceae</taxon>
        <taxon>Clostridium</taxon>
    </lineage>
</organism>
<gene>
    <name evidence="1" type="ORF">ACJDT4_19175</name>
</gene>
<keyword evidence="2" id="KW-1185">Reference proteome</keyword>
<comment type="caution">
    <text evidence="1">The sequence shown here is derived from an EMBL/GenBank/DDBJ whole genome shotgun (WGS) entry which is preliminary data.</text>
</comment>
<dbReference type="RefSeq" id="WP_406789193.1">
    <property type="nucleotide sequence ID" value="NZ_JBJIAA010000018.1"/>
</dbReference>